<dbReference type="InterPro" id="IPR013974">
    <property type="entry name" value="SAF"/>
</dbReference>
<dbReference type="Proteomes" id="UP000319516">
    <property type="component" value="Unassembled WGS sequence"/>
</dbReference>
<evidence type="ECO:0000313" key="3">
    <source>
        <dbReference type="EMBL" id="TQL52150.1"/>
    </source>
</evidence>
<dbReference type="NCBIfam" id="TIGR03177">
    <property type="entry name" value="pilus_cpaB"/>
    <property type="match status" value="1"/>
</dbReference>
<evidence type="ECO:0000313" key="4">
    <source>
        <dbReference type="Proteomes" id="UP000319516"/>
    </source>
</evidence>
<accession>A0A542YVP2</accession>
<dbReference type="OrthoDB" id="4843735at2"/>
<dbReference type="EMBL" id="VFOP01000001">
    <property type="protein sequence ID" value="TQL52150.1"/>
    <property type="molecule type" value="Genomic_DNA"/>
</dbReference>
<dbReference type="CDD" id="cd11614">
    <property type="entry name" value="SAF_CpaB_FlgA_like"/>
    <property type="match status" value="1"/>
</dbReference>
<keyword evidence="4" id="KW-1185">Reference proteome</keyword>
<dbReference type="SMART" id="SM00858">
    <property type="entry name" value="SAF"/>
    <property type="match status" value="1"/>
</dbReference>
<evidence type="ECO:0000259" key="2">
    <source>
        <dbReference type="SMART" id="SM00858"/>
    </source>
</evidence>
<comment type="caution">
    <text evidence="3">The sequence shown here is derived from an EMBL/GenBank/DDBJ whole genome shotgun (WGS) entry which is preliminary data.</text>
</comment>
<dbReference type="InterPro" id="IPR017592">
    <property type="entry name" value="Pilus_assmbl_Flp-typ_CpaB"/>
</dbReference>
<dbReference type="InterPro" id="IPR006311">
    <property type="entry name" value="TAT_signal"/>
</dbReference>
<gene>
    <name evidence="3" type="ORF">FB467_3323</name>
</gene>
<proteinExistence type="predicted"/>
<dbReference type="Gene3D" id="3.90.1210.10">
    <property type="entry name" value="Antifreeze-like/N-acetylneuraminic acid synthase C-terminal domain"/>
    <property type="match status" value="1"/>
</dbReference>
<dbReference type="AlphaFoldDB" id="A0A542YVP2"/>
<dbReference type="RefSeq" id="WP_141786060.1">
    <property type="nucleotide sequence ID" value="NZ_BAAAIK010000001.1"/>
</dbReference>
<feature type="region of interest" description="Disordered" evidence="1">
    <location>
        <begin position="1"/>
        <end position="32"/>
    </location>
</feature>
<dbReference type="Pfam" id="PF08666">
    <property type="entry name" value="SAF"/>
    <property type="match status" value="1"/>
</dbReference>
<feature type="domain" description="SAF" evidence="2">
    <location>
        <begin position="66"/>
        <end position="128"/>
    </location>
</feature>
<sequence length="243" mass="24645">MRGRAQQEQKQRGRTGRGPIRTLRAGDRRGQWRRGLLRRGAAAALAGGAVWAATSALAPEPPDPGTPVVVAAHDIPVGASLGDGDLDTVRWPADTLPAGTFTRAEDLRGEVTNAPLRAGEPVTDLRVGFAATLTGLSGDLVLTHVPVTDHALAGALRPGTRVDVLSTVDGSLLAGDVLVTALSPAGQHGSDLGFSATGDADSPAGFYAAVTDDEAARLAPATGPAGALTGGVTVVLRPPDTPR</sequence>
<dbReference type="PROSITE" id="PS51318">
    <property type="entry name" value="TAT"/>
    <property type="match status" value="1"/>
</dbReference>
<name>A0A542YVP2_9MICO</name>
<reference evidence="3 4" key="1">
    <citation type="submission" date="2019-06" db="EMBL/GenBank/DDBJ databases">
        <title>Sequencing the genomes of 1000 actinobacteria strains.</title>
        <authorList>
            <person name="Klenk H.-P."/>
        </authorList>
    </citation>
    <scope>NUCLEOTIDE SEQUENCE [LARGE SCALE GENOMIC DNA]</scope>
    <source>
        <strain evidence="3 4">DSM 12335</strain>
    </source>
</reference>
<protein>
    <submittedName>
        <fullName evidence="3">Flp pilus assembly protein CpaB</fullName>
    </submittedName>
</protein>
<evidence type="ECO:0000256" key="1">
    <source>
        <dbReference type="SAM" id="MobiDB-lite"/>
    </source>
</evidence>
<feature type="compositionally biased region" description="Basic and acidic residues" evidence="1">
    <location>
        <begin position="1"/>
        <end position="11"/>
    </location>
</feature>
<organism evidence="3 4">
    <name type="scientific">Ornithinicoccus hortensis</name>
    <dbReference type="NCBI Taxonomy" id="82346"/>
    <lineage>
        <taxon>Bacteria</taxon>
        <taxon>Bacillati</taxon>
        <taxon>Actinomycetota</taxon>
        <taxon>Actinomycetes</taxon>
        <taxon>Micrococcales</taxon>
        <taxon>Intrasporangiaceae</taxon>
        <taxon>Ornithinicoccus</taxon>
    </lineage>
</organism>